<gene>
    <name evidence="2" type="ORF">E4665_15700</name>
</gene>
<evidence type="ECO:0000313" key="3">
    <source>
        <dbReference type="Proteomes" id="UP000298347"/>
    </source>
</evidence>
<evidence type="ECO:0000256" key="1">
    <source>
        <dbReference type="SAM" id="Phobius"/>
    </source>
</evidence>
<dbReference type="InterPro" id="IPR024563">
    <property type="entry name" value="YqhR"/>
</dbReference>
<name>A0A4Z0GKC9_9BACL</name>
<keyword evidence="1" id="KW-0812">Transmembrane</keyword>
<reference evidence="2 3" key="1">
    <citation type="journal article" date="2015" name="Int. J. Syst. Evol. Microbiol.">
        <title>Sporolactobacillus shoreae sp. nov. and Sporolactobacillus spathodeae sp. nov., two spore-forming lactic acid bacteria isolated from tree barks in Thailand.</title>
        <authorList>
            <person name="Thamacharoensuk T."/>
            <person name="Kitahara M."/>
            <person name="Ohkuma M."/>
            <person name="Thongchul N."/>
            <person name="Tanasupawat S."/>
        </authorList>
    </citation>
    <scope>NUCLEOTIDE SEQUENCE [LARGE SCALE GENOMIC DNA]</scope>
    <source>
        <strain evidence="2 3">BK92</strain>
    </source>
</reference>
<proteinExistence type="predicted"/>
<dbReference type="OrthoDB" id="2691442at2"/>
<dbReference type="AlphaFoldDB" id="A0A4Z0GKC9"/>
<organism evidence="2 3">
    <name type="scientific">Sporolactobacillus shoreae</name>
    <dbReference type="NCBI Taxonomy" id="1465501"/>
    <lineage>
        <taxon>Bacteria</taxon>
        <taxon>Bacillati</taxon>
        <taxon>Bacillota</taxon>
        <taxon>Bacilli</taxon>
        <taxon>Bacillales</taxon>
        <taxon>Sporolactobacillaceae</taxon>
        <taxon>Sporolactobacillus</taxon>
    </lineage>
</organism>
<protein>
    <submittedName>
        <fullName evidence="2">Uncharacterized protein</fullName>
    </submittedName>
</protein>
<feature type="transmembrane region" description="Helical" evidence="1">
    <location>
        <begin position="66"/>
        <end position="85"/>
    </location>
</feature>
<keyword evidence="1" id="KW-0472">Membrane</keyword>
<feature type="transmembrane region" description="Helical" evidence="1">
    <location>
        <begin position="97"/>
        <end position="116"/>
    </location>
</feature>
<keyword evidence="3" id="KW-1185">Reference proteome</keyword>
<dbReference type="Pfam" id="PF11085">
    <property type="entry name" value="YqhR"/>
    <property type="match status" value="1"/>
</dbReference>
<dbReference type="EMBL" id="SRJD01000025">
    <property type="protein sequence ID" value="TGA96419.1"/>
    <property type="molecule type" value="Genomic_DNA"/>
</dbReference>
<comment type="caution">
    <text evidence="2">The sequence shown here is derived from an EMBL/GenBank/DDBJ whole genome shotgun (WGS) entry which is preliminary data.</text>
</comment>
<keyword evidence="1" id="KW-1133">Transmembrane helix</keyword>
<sequence length="167" mass="18630">MLKKKTKKSKEENKIGKSLGRATVIGFFGGLIWSSTAMVCHLLNFASVGPELLFFPFHIGAWKSGIFGQFLAIAGLCLLSIPLALLYQFTLSKFKSIWIGIGYGLILWGLVFIVLQRWLPGLPSLIKIGWNTLTTTSCLFALYGLFIGYSIAYDIEEKPDLENYPKE</sequence>
<dbReference type="Proteomes" id="UP000298347">
    <property type="component" value="Unassembled WGS sequence"/>
</dbReference>
<feature type="transmembrane region" description="Helical" evidence="1">
    <location>
        <begin position="21"/>
        <end position="46"/>
    </location>
</feature>
<evidence type="ECO:0000313" key="2">
    <source>
        <dbReference type="EMBL" id="TGA96419.1"/>
    </source>
</evidence>
<accession>A0A4Z0GKC9</accession>
<feature type="transmembrane region" description="Helical" evidence="1">
    <location>
        <begin position="128"/>
        <end position="152"/>
    </location>
</feature>